<evidence type="ECO:0000313" key="3">
    <source>
        <dbReference type="EMBL" id="KAJ6847774.1"/>
    </source>
</evidence>
<keyword evidence="4" id="KW-1185">Reference proteome</keyword>
<evidence type="ECO:0000313" key="2">
    <source>
        <dbReference type="EMBL" id="KAJ6820225.1"/>
    </source>
</evidence>
<dbReference type="AlphaFoldDB" id="A0AAX6FVZ2"/>
<dbReference type="EMBL" id="JANAVB010004863">
    <property type="protein sequence ID" value="KAJ6847774.1"/>
    <property type="molecule type" value="Genomic_DNA"/>
</dbReference>
<accession>A0AAX6FVZ2</accession>
<proteinExistence type="predicted"/>
<evidence type="ECO:0000313" key="4">
    <source>
        <dbReference type="Proteomes" id="UP001140949"/>
    </source>
</evidence>
<reference evidence="2" key="1">
    <citation type="journal article" date="2023" name="GigaByte">
        <title>Genome assembly of the bearded iris, Iris pallida Lam.</title>
        <authorList>
            <person name="Bruccoleri R.E."/>
            <person name="Oakeley E.J."/>
            <person name="Faust A.M.E."/>
            <person name="Altorfer M."/>
            <person name="Dessus-Babus S."/>
            <person name="Burckhardt D."/>
            <person name="Oertli M."/>
            <person name="Naumann U."/>
            <person name="Petersen F."/>
            <person name="Wong J."/>
        </authorList>
    </citation>
    <scope>NUCLEOTIDE SEQUENCE</scope>
    <source>
        <strain evidence="2">GSM-AAB239-AS_SAM_17_03QT</strain>
    </source>
</reference>
<evidence type="ECO:0000256" key="1">
    <source>
        <dbReference type="SAM" id="MobiDB-lite"/>
    </source>
</evidence>
<name>A0AAX6FVZ2_IRIPA</name>
<reference evidence="2" key="2">
    <citation type="submission" date="2023-04" db="EMBL/GenBank/DDBJ databases">
        <authorList>
            <person name="Bruccoleri R.E."/>
            <person name="Oakeley E.J."/>
            <person name="Faust A.-M."/>
            <person name="Dessus-Babus S."/>
            <person name="Altorfer M."/>
            <person name="Burckhardt D."/>
            <person name="Oertli M."/>
            <person name="Naumann U."/>
            <person name="Petersen F."/>
            <person name="Wong J."/>
        </authorList>
    </citation>
    <scope>NUCLEOTIDE SEQUENCE</scope>
    <source>
        <strain evidence="2">GSM-AAB239-AS_SAM_17_03QT</strain>
        <tissue evidence="2">Leaf</tissue>
    </source>
</reference>
<dbReference type="Proteomes" id="UP001140949">
    <property type="component" value="Unassembled WGS sequence"/>
</dbReference>
<comment type="caution">
    <text evidence="2">The sequence shown here is derived from an EMBL/GenBank/DDBJ whole genome shotgun (WGS) entry which is preliminary data.</text>
</comment>
<organism evidence="2 4">
    <name type="scientific">Iris pallida</name>
    <name type="common">Sweet iris</name>
    <dbReference type="NCBI Taxonomy" id="29817"/>
    <lineage>
        <taxon>Eukaryota</taxon>
        <taxon>Viridiplantae</taxon>
        <taxon>Streptophyta</taxon>
        <taxon>Embryophyta</taxon>
        <taxon>Tracheophyta</taxon>
        <taxon>Spermatophyta</taxon>
        <taxon>Magnoliopsida</taxon>
        <taxon>Liliopsida</taxon>
        <taxon>Asparagales</taxon>
        <taxon>Iridaceae</taxon>
        <taxon>Iridoideae</taxon>
        <taxon>Irideae</taxon>
        <taxon>Iris</taxon>
    </lineage>
</organism>
<gene>
    <name evidence="3" type="ORF">M6B38_275955</name>
    <name evidence="2" type="ORF">M6B38_398090</name>
</gene>
<protein>
    <submittedName>
        <fullName evidence="2">Uncharacterized protein</fullName>
    </submittedName>
</protein>
<feature type="region of interest" description="Disordered" evidence="1">
    <location>
        <begin position="28"/>
        <end position="75"/>
    </location>
</feature>
<dbReference type="EMBL" id="JANAVB010025794">
    <property type="protein sequence ID" value="KAJ6820225.1"/>
    <property type="molecule type" value="Genomic_DNA"/>
</dbReference>
<feature type="compositionally biased region" description="Basic residues" evidence="1">
    <location>
        <begin position="43"/>
        <end position="58"/>
    </location>
</feature>
<sequence>MVASADLGSGSPGGRFFTLSGRSSALGSGSAGFRAHDGPSGGWHRHGDRRLRSGRQHGSRCGGGSGQAGMAVRNGTAEALAPEVVQASVDTALGEAAESTVTRRRWGFSTVVRSGTLQVTGSELVRRTGVGGDATVVRR</sequence>